<evidence type="ECO:0000313" key="1">
    <source>
        <dbReference type="EMBL" id="PQO45975.1"/>
    </source>
</evidence>
<protein>
    <submittedName>
        <fullName evidence="1">Uncharacterized protein</fullName>
    </submittedName>
</protein>
<organism evidence="1 2">
    <name type="scientific">Blastopirellula marina</name>
    <dbReference type="NCBI Taxonomy" id="124"/>
    <lineage>
        <taxon>Bacteria</taxon>
        <taxon>Pseudomonadati</taxon>
        <taxon>Planctomycetota</taxon>
        <taxon>Planctomycetia</taxon>
        <taxon>Pirellulales</taxon>
        <taxon>Pirellulaceae</taxon>
        <taxon>Blastopirellula</taxon>
    </lineage>
</organism>
<sequence>MAAVAAMTVSAANSTFAGFTLLEGPDIYDSLSFEEVNPVIIESKPPIGSIPNDSINEQIEPPYAVWKFVSTETGTSKYAFDGVIYGVYTDGGLELGNSFNFQMDGSTYGFNFQNLLGNDDTFYVVTAAPEFASFGIWGSLCMIGAVFFRFRTSAWLGINSLVKA</sequence>
<comment type="caution">
    <text evidence="1">The sequence shown here is derived from an EMBL/GenBank/DDBJ whole genome shotgun (WGS) entry which is preliminary data.</text>
</comment>
<dbReference type="AlphaFoldDB" id="A0A2S8GNH1"/>
<dbReference type="EMBL" id="PUHZ01000012">
    <property type="protein sequence ID" value="PQO45975.1"/>
    <property type="molecule type" value="Genomic_DNA"/>
</dbReference>
<dbReference type="RefSeq" id="WP_105335675.1">
    <property type="nucleotide sequence ID" value="NZ_PUHZ01000012.1"/>
</dbReference>
<dbReference type="Proteomes" id="UP000237819">
    <property type="component" value="Unassembled WGS sequence"/>
</dbReference>
<accession>A0A2S8GNH1</accession>
<gene>
    <name evidence="1" type="ORF">C5Y93_12040</name>
</gene>
<evidence type="ECO:0000313" key="2">
    <source>
        <dbReference type="Proteomes" id="UP000237819"/>
    </source>
</evidence>
<proteinExistence type="predicted"/>
<name>A0A2S8GNH1_9BACT</name>
<reference evidence="1 2" key="1">
    <citation type="submission" date="2018-02" db="EMBL/GenBank/DDBJ databases">
        <title>Comparative genomes isolates from brazilian mangrove.</title>
        <authorList>
            <person name="Araujo J.E."/>
            <person name="Taketani R.G."/>
            <person name="Silva M.C.P."/>
            <person name="Loureco M.V."/>
            <person name="Andreote F.D."/>
        </authorList>
    </citation>
    <scope>NUCLEOTIDE SEQUENCE [LARGE SCALE GENOMIC DNA]</scope>
    <source>
        <strain evidence="1 2">Nap-Phe MGV</strain>
    </source>
</reference>